<protein>
    <submittedName>
        <fullName evidence="1">Uncharacterized protein</fullName>
    </submittedName>
</protein>
<gene>
    <name evidence="1" type="ORF">HPB50_001153</name>
</gene>
<organism evidence="1 2">
    <name type="scientific">Hyalomma asiaticum</name>
    <name type="common">Tick</name>
    <dbReference type="NCBI Taxonomy" id="266040"/>
    <lineage>
        <taxon>Eukaryota</taxon>
        <taxon>Metazoa</taxon>
        <taxon>Ecdysozoa</taxon>
        <taxon>Arthropoda</taxon>
        <taxon>Chelicerata</taxon>
        <taxon>Arachnida</taxon>
        <taxon>Acari</taxon>
        <taxon>Parasitiformes</taxon>
        <taxon>Ixodida</taxon>
        <taxon>Ixodoidea</taxon>
        <taxon>Ixodidae</taxon>
        <taxon>Hyalomminae</taxon>
        <taxon>Hyalomma</taxon>
    </lineage>
</organism>
<name>A0ACB7T905_HYAAI</name>
<sequence length="107" mass="11836">MFLYRSDVPESSSSVSATEQLVRRLSRLISIMTSRSPKRGLRPSSEDVAELEAFLVFLDEWEEASKKCGGGFISKGTAEGVFNSMHQTRPEVETKAASFAGRCKTEN</sequence>
<dbReference type="Proteomes" id="UP000821845">
    <property type="component" value="Chromosome 1"/>
</dbReference>
<dbReference type="EMBL" id="CM023481">
    <property type="protein sequence ID" value="KAH6943997.1"/>
    <property type="molecule type" value="Genomic_DNA"/>
</dbReference>
<keyword evidence="2" id="KW-1185">Reference proteome</keyword>
<reference evidence="1" key="1">
    <citation type="submission" date="2020-05" db="EMBL/GenBank/DDBJ databases">
        <title>Large-scale comparative analyses of tick genomes elucidate their genetic diversity and vector capacities.</title>
        <authorList>
            <person name="Jia N."/>
            <person name="Wang J."/>
            <person name="Shi W."/>
            <person name="Du L."/>
            <person name="Sun Y."/>
            <person name="Zhan W."/>
            <person name="Jiang J."/>
            <person name="Wang Q."/>
            <person name="Zhang B."/>
            <person name="Ji P."/>
            <person name="Sakyi L.B."/>
            <person name="Cui X."/>
            <person name="Yuan T."/>
            <person name="Jiang B."/>
            <person name="Yang W."/>
            <person name="Lam T.T.-Y."/>
            <person name="Chang Q."/>
            <person name="Ding S."/>
            <person name="Wang X."/>
            <person name="Zhu J."/>
            <person name="Ruan X."/>
            <person name="Zhao L."/>
            <person name="Wei J."/>
            <person name="Que T."/>
            <person name="Du C."/>
            <person name="Cheng J."/>
            <person name="Dai P."/>
            <person name="Han X."/>
            <person name="Huang E."/>
            <person name="Gao Y."/>
            <person name="Liu J."/>
            <person name="Shao H."/>
            <person name="Ye R."/>
            <person name="Li L."/>
            <person name="Wei W."/>
            <person name="Wang X."/>
            <person name="Wang C."/>
            <person name="Yang T."/>
            <person name="Huo Q."/>
            <person name="Li W."/>
            <person name="Guo W."/>
            <person name="Chen H."/>
            <person name="Zhou L."/>
            <person name="Ni X."/>
            <person name="Tian J."/>
            <person name="Zhou Y."/>
            <person name="Sheng Y."/>
            <person name="Liu T."/>
            <person name="Pan Y."/>
            <person name="Xia L."/>
            <person name="Li J."/>
            <person name="Zhao F."/>
            <person name="Cao W."/>
        </authorList>
    </citation>
    <scope>NUCLEOTIDE SEQUENCE</scope>
    <source>
        <strain evidence="1">Hyas-2018</strain>
    </source>
</reference>
<evidence type="ECO:0000313" key="2">
    <source>
        <dbReference type="Proteomes" id="UP000821845"/>
    </source>
</evidence>
<accession>A0ACB7T905</accession>
<comment type="caution">
    <text evidence="1">The sequence shown here is derived from an EMBL/GenBank/DDBJ whole genome shotgun (WGS) entry which is preliminary data.</text>
</comment>
<evidence type="ECO:0000313" key="1">
    <source>
        <dbReference type="EMBL" id="KAH6943997.1"/>
    </source>
</evidence>
<proteinExistence type="predicted"/>